<keyword evidence="2" id="KW-1185">Reference proteome</keyword>
<name>A0A7I8KA35_SPIIN</name>
<dbReference type="Proteomes" id="UP000663760">
    <property type="component" value="Chromosome 3"/>
</dbReference>
<accession>A0A7I8KA35</accession>
<reference evidence="1" key="1">
    <citation type="submission" date="2020-02" db="EMBL/GenBank/DDBJ databases">
        <authorList>
            <person name="Scholz U."/>
            <person name="Mascher M."/>
            <person name="Fiebig A."/>
        </authorList>
    </citation>
    <scope>NUCLEOTIDE SEQUENCE</scope>
</reference>
<dbReference type="AlphaFoldDB" id="A0A7I8KA35"/>
<organism evidence="1 2">
    <name type="scientific">Spirodela intermedia</name>
    <name type="common">Intermediate duckweed</name>
    <dbReference type="NCBI Taxonomy" id="51605"/>
    <lineage>
        <taxon>Eukaryota</taxon>
        <taxon>Viridiplantae</taxon>
        <taxon>Streptophyta</taxon>
        <taxon>Embryophyta</taxon>
        <taxon>Tracheophyta</taxon>
        <taxon>Spermatophyta</taxon>
        <taxon>Magnoliopsida</taxon>
        <taxon>Liliopsida</taxon>
        <taxon>Araceae</taxon>
        <taxon>Lemnoideae</taxon>
        <taxon>Spirodela</taxon>
    </lineage>
</organism>
<gene>
    <name evidence="1" type="ORF">SI8410_03004472</name>
</gene>
<protein>
    <submittedName>
        <fullName evidence="1">Uncharacterized protein</fullName>
    </submittedName>
</protein>
<proteinExistence type="predicted"/>
<dbReference type="EMBL" id="LR746266">
    <property type="protein sequence ID" value="CAA7393761.1"/>
    <property type="molecule type" value="Genomic_DNA"/>
</dbReference>
<evidence type="ECO:0000313" key="1">
    <source>
        <dbReference type="EMBL" id="CAA7393761.1"/>
    </source>
</evidence>
<evidence type="ECO:0000313" key="2">
    <source>
        <dbReference type="Proteomes" id="UP000663760"/>
    </source>
</evidence>
<sequence>MSSVDPLLDAPREETHDHCQLCHHWKGGKGGGRGGEGMSWPTYGVLQVAPKERGAGRPHRRRGMHQERKERELIVNEERAGGSSLLLGSYAPYWAF</sequence>